<keyword evidence="3" id="KW-1185">Reference proteome</keyword>
<dbReference type="SUPFAM" id="SSF48403">
    <property type="entry name" value="Ankyrin repeat"/>
    <property type="match status" value="2"/>
</dbReference>
<proteinExistence type="predicted"/>
<dbReference type="SMART" id="SM00248">
    <property type="entry name" value="ANK"/>
    <property type="match status" value="8"/>
</dbReference>
<dbReference type="InterPro" id="IPR036770">
    <property type="entry name" value="Ankyrin_rpt-contain_sf"/>
</dbReference>
<evidence type="ECO:0000256" key="1">
    <source>
        <dbReference type="PROSITE-ProRule" id="PRU00023"/>
    </source>
</evidence>
<dbReference type="EMBL" id="MLAK01000099">
    <property type="protein sequence ID" value="OHT16577.1"/>
    <property type="molecule type" value="Genomic_DNA"/>
</dbReference>
<dbReference type="AlphaFoldDB" id="A0A1J4KZ98"/>
<organism evidence="2 3">
    <name type="scientific">Tritrichomonas foetus</name>
    <dbReference type="NCBI Taxonomy" id="1144522"/>
    <lineage>
        <taxon>Eukaryota</taxon>
        <taxon>Metamonada</taxon>
        <taxon>Parabasalia</taxon>
        <taxon>Tritrichomonadida</taxon>
        <taxon>Tritrichomonadidae</taxon>
        <taxon>Tritrichomonas</taxon>
    </lineage>
</organism>
<protein>
    <submittedName>
        <fullName evidence="2">Uncharacterized protein</fullName>
    </submittedName>
</protein>
<dbReference type="OrthoDB" id="20872at2759"/>
<dbReference type="RefSeq" id="XP_068369713.1">
    <property type="nucleotide sequence ID" value="XM_068513957.1"/>
</dbReference>
<keyword evidence="1" id="KW-0040">ANK repeat</keyword>
<name>A0A1J4KZ98_9EUKA</name>
<gene>
    <name evidence="2" type="ORF">TRFO_41738</name>
</gene>
<dbReference type="Gene3D" id="1.25.40.20">
    <property type="entry name" value="Ankyrin repeat-containing domain"/>
    <property type="match status" value="2"/>
</dbReference>
<accession>A0A1J4KZ98</accession>
<dbReference type="PROSITE" id="PS50297">
    <property type="entry name" value="ANK_REP_REGION"/>
    <property type="match status" value="2"/>
</dbReference>
<dbReference type="Pfam" id="PF00023">
    <property type="entry name" value="Ank"/>
    <property type="match status" value="2"/>
</dbReference>
<sequence>MTSLADLFPPEALTAISLAEEIQTRLFALTKDSVAQEASFFVQILLDDKKTRSFASGIITASKVKFDKVPLFADLLAEIGNLADNSNLAFLKQKIVQLYVDMPYHMPSLHHLALRLRQNGFINDDLLIPAILERIRRVGGYDTITYSFLAWQTELLREKCRAKFDELFQGMANMRMYDDIYECFNPFVDEFDALVQDDYRLLREVTLLGYKKVTSSEAILKDDIKQLAGCVLTQKVACNPYEHSGWGHSEMSLLELAALHGSVQCFEYLAKVTSFTKYVADQRNDHPAPDEVSLRAVTEKAIVGGSVEIISACEKLGAQIGDFTNAAVRGLDFAVFMHVHDHGAAEASPELLDEAVKAGNIPVIKFCLESGVSVNDVSKTSNMAALTNSCCRGRSEEVLDFLFTCKGADFTQKSAPQKESLLTLLARRGDLKKAKIILEKHPELLNDLDTLGNTALMAAAGSKKESIVEYLLSINEVNVTCQDINGKTALHHAACGGDVGCLKRIFSYPNVDPNLTEINGLTPLHLAVESGSNAAVEFLLHENKVDVNLGDNAKATPLILAVFSGNIQAIKAILACGRAEINKRDENGETALFAAASSGNVEIVKMILATPGVDAGAKNNEGVTPKERAIEYEFEEVAALLP</sequence>
<comment type="caution">
    <text evidence="2">The sequence shown here is derived from an EMBL/GenBank/DDBJ whole genome shotgun (WGS) entry which is preliminary data.</text>
</comment>
<feature type="repeat" description="ANK" evidence="1">
    <location>
        <begin position="519"/>
        <end position="552"/>
    </location>
</feature>
<dbReference type="VEuPathDB" id="TrichDB:TRFO_41738"/>
<evidence type="ECO:0000313" key="3">
    <source>
        <dbReference type="Proteomes" id="UP000179807"/>
    </source>
</evidence>
<dbReference type="PROSITE" id="PS50088">
    <property type="entry name" value="ANK_REPEAT"/>
    <property type="match status" value="2"/>
</dbReference>
<feature type="repeat" description="ANK" evidence="1">
    <location>
        <begin position="587"/>
        <end position="620"/>
    </location>
</feature>
<evidence type="ECO:0000313" key="2">
    <source>
        <dbReference type="EMBL" id="OHT16577.1"/>
    </source>
</evidence>
<dbReference type="InterPro" id="IPR002110">
    <property type="entry name" value="Ankyrin_rpt"/>
</dbReference>
<dbReference type="PANTHER" id="PTHR24121">
    <property type="entry name" value="NO MECHANORECEPTOR POTENTIAL C, ISOFORM D-RELATED"/>
    <property type="match status" value="1"/>
</dbReference>
<dbReference type="Proteomes" id="UP000179807">
    <property type="component" value="Unassembled WGS sequence"/>
</dbReference>
<dbReference type="Pfam" id="PF12796">
    <property type="entry name" value="Ank_2"/>
    <property type="match status" value="1"/>
</dbReference>
<reference evidence="2" key="1">
    <citation type="submission" date="2016-10" db="EMBL/GenBank/DDBJ databases">
        <authorList>
            <person name="Benchimol M."/>
            <person name="Almeida L.G."/>
            <person name="Vasconcelos A.T."/>
            <person name="Perreira-Neves A."/>
            <person name="Rosa I.A."/>
            <person name="Tasca T."/>
            <person name="Bogo M.R."/>
            <person name="de Souza W."/>
        </authorList>
    </citation>
    <scope>NUCLEOTIDE SEQUENCE [LARGE SCALE GENOMIC DNA]</scope>
    <source>
        <strain evidence="2">K</strain>
    </source>
</reference>
<dbReference type="PANTHER" id="PTHR24121:SF21">
    <property type="entry name" value="ANKYRIN REPEAT FAMILY PROTEIN"/>
    <property type="match status" value="1"/>
</dbReference>
<dbReference type="GeneID" id="94848661"/>